<dbReference type="NCBIfam" id="NF038013">
    <property type="entry name" value="AceTr_1"/>
    <property type="match status" value="1"/>
</dbReference>
<evidence type="ECO:0000313" key="7">
    <source>
        <dbReference type="EMBL" id="OAT86535.1"/>
    </source>
</evidence>
<gene>
    <name evidence="7" type="ORF">A6M21_03760</name>
</gene>
<dbReference type="Proteomes" id="UP000078532">
    <property type="component" value="Unassembled WGS sequence"/>
</dbReference>
<dbReference type="AlphaFoldDB" id="A0A1B7LIY6"/>
<evidence type="ECO:0000256" key="2">
    <source>
        <dbReference type="ARBA" id="ARBA00005587"/>
    </source>
</evidence>
<comment type="similarity">
    <text evidence="2">Belongs to the acetate uptake transporter (AceTr) (TC 2.A.96) family.</text>
</comment>
<evidence type="ECO:0000256" key="5">
    <source>
        <dbReference type="ARBA" id="ARBA00023136"/>
    </source>
</evidence>
<feature type="transmembrane region" description="Helical" evidence="6">
    <location>
        <begin position="107"/>
        <end position="128"/>
    </location>
</feature>
<dbReference type="PANTHER" id="PTHR31123">
    <property type="entry name" value="ACCUMULATION OF DYADS PROTEIN 2-RELATED"/>
    <property type="match status" value="1"/>
</dbReference>
<feature type="transmembrane region" description="Helical" evidence="6">
    <location>
        <begin position="135"/>
        <end position="153"/>
    </location>
</feature>
<evidence type="ECO:0000256" key="4">
    <source>
        <dbReference type="ARBA" id="ARBA00022989"/>
    </source>
</evidence>
<dbReference type="GO" id="GO:0015123">
    <property type="term" value="F:acetate transmembrane transporter activity"/>
    <property type="evidence" value="ECO:0007669"/>
    <property type="project" value="TreeGrafter"/>
</dbReference>
<dbReference type="RefSeq" id="WP_066666262.1">
    <property type="nucleotide sequence ID" value="NZ_LYVF01000013.1"/>
</dbReference>
<feature type="transmembrane region" description="Helical" evidence="6">
    <location>
        <begin position="165"/>
        <end position="187"/>
    </location>
</feature>
<keyword evidence="4 6" id="KW-1133">Transmembrane helix</keyword>
<dbReference type="InterPro" id="IPR000791">
    <property type="entry name" value="Gpr1/Fun34/SatP-like"/>
</dbReference>
<dbReference type="EMBL" id="LYVF01000013">
    <property type="protein sequence ID" value="OAT86535.1"/>
    <property type="molecule type" value="Genomic_DNA"/>
</dbReference>
<dbReference type="OrthoDB" id="9787939at2"/>
<feature type="transmembrane region" description="Helical" evidence="6">
    <location>
        <begin position="46"/>
        <end position="66"/>
    </location>
</feature>
<evidence type="ECO:0000256" key="1">
    <source>
        <dbReference type="ARBA" id="ARBA00004141"/>
    </source>
</evidence>
<name>A0A1B7LIY6_9FIRM</name>
<dbReference type="InterPro" id="IPR051633">
    <property type="entry name" value="AceTr"/>
</dbReference>
<proteinExistence type="inferred from homology"/>
<accession>A0A1B7LIY6</accession>
<dbReference type="Pfam" id="PF01184">
    <property type="entry name" value="Gpr1_Fun34_YaaH"/>
    <property type="match status" value="1"/>
</dbReference>
<dbReference type="STRING" id="1838280.A6M21_03760"/>
<comment type="caution">
    <text evidence="7">The sequence shown here is derived from an EMBL/GenBank/DDBJ whole genome shotgun (WGS) entry which is preliminary data.</text>
</comment>
<protein>
    <submittedName>
        <fullName evidence="7">Uncharacterized protein</fullName>
    </submittedName>
</protein>
<keyword evidence="8" id="KW-1185">Reference proteome</keyword>
<organism evidence="7 8">
    <name type="scientific">Desulfotomaculum copahuensis</name>
    <dbReference type="NCBI Taxonomy" id="1838280"/>
    <lineage>
        <taxon>Bacteria</taxon>
        <taxon>Bacillati</taxon>
        <taxon>Bacillota</taxon>
        <taxon>Clostridia</taxon>
        <taxon>Eubacteriales</taxon>
        <taxon>Desulfotomaculaceae</taxon>
        <taxon>Desulfotomaculum</taxon>
    </lineage>
</organism>
<evidence type="ECO:0000256" key="3">
    <source>
        <dbReference type="ARBA" id="ARBA00022692"/>
    </source>
</evidence>
<dbReference type="GO" id="GO:0005886">
    <property type="term" value="C:plasma membrane"/>
    <property type="evidence" value="ECO:0007669"/>
    <property type="project" value="TreeGrafter"/>
</dbReference>
<evidence type="ECO:0000256" key="6">
    <source>
        <dbReference type="SAM" id="Phobius"/>
    </source>
</evidence>
<dbReference type="PANTHER" id="PTHR31123:SF1">
    <property type="entry name" value="ACCUMULATION OF DYADS PROTEIN 2-RELATED"/>
    <property type="match status" value="1"/>
</dbReference>
<keyword evidence="3 6" id="KW-0812">Transmembrane</keyword>
<feature type="transmembrane region" description="Helical" evidence="6">
    <location>
        <begin position="20"/>
        <end position="40"/>
    </location>
</feature>
<keyword evidence="5 6" id="KW-0472">Membrane</keyword>
<evidence type="ECO:0000313" key="8">
    <source>
        <dbReference type="Proteomes" id="UP000078532"/>
    </source>
</evidence>
<reference evidence="7 8" key="1">
    <citation type="submission" date="2016-04" db="EMBL/GenBank/DDBJ databases">
        <authorList>
            <person name="Evans L.H."/>
            <person name="Alamgir A."/>
            <person name="Owens N."/>
            <person name="Weber N.D."/>
            <person name="Virtaneva K."/>
            <person name="Barbian K."/>
            <person name="Babar A."/>
            <person name="Rosenke K."/>
        </authorList>
    </citation>
    <scope>NUCLEOTIDE SEQUENCE [LARGE SCALE GENOMIC DNA]</scope>
    <source>
        <strain evidence="7 8">LMa1</strain>
    </source>
</reference>
<feature type="transmembrane region" description="Helical" evidence="6">
    <location>
        <begin position="73"/>
        <end position="95"/>
    </location>
</feature>
<comment type="subcellular location">
    <subcellularLocation>
        <location evidence="1">Membrane</location>
        <topology evidence="1">Multi-pass membrane protein</topology>
    </subcellularLocation>
</comment>
<sequence>MADKQVYEIKESAIADPGPLGLGGFALTTFVLSMANAHFLPAAVTAVFVPLALWYGGAAQILAGMWEFKKNNVFGATAFTTYGAFWIALATLILLQGLKLVDFGDQANIASGIFLVAFTIFTFYMWIASFRLNNALLYVFTTLIITFVLLDLGEFKVISSVPGGIMGILCALGAWYTSAAGVLNTVFGRTVLPIGPRSSAPVQVNVKA</sequence>